<sequence>MLVSLHYTDLAVAGLLLLVNGGLSMALDLGLARPLLVAALRMVVQLSLVGLVLTRLFALESPWLTLGAALVMLLFAGQETMARQERRLAGWWSYGIGTGAMGTAAGIVLLLGLSTAVRPDPWWDARYAIPMLGMVLGNAMSGVGLALHTLTATAARERSAIEAQLALGCTRWTALRPILRHALRTALMPTINSMAAMGVVSLPGMMTGQILSGVDPGEAVKYQILIMFLISGATGLGVLAASLATVRRLSDRRHRLRLDRLVRRRQA</sequence>
<dbReference type="PANTHER" id="PTHR30028">
    <property type="entry name" value="UPF0014 INNER MEMBRANE PROTEIN YBBM-RELATED"/>
    <property type="match status" value="1"/>
</dbReference>
<comment type="subcellular location">
    <subcellularLocation>
        <location evidence="1">Membrane</location>
        <topology evidence="1">Multi-pass membrane protein</topology>
    </subcellularLocation>
</comment>
<gene>
    <name evidence="7" type="ORF">ABAZ39_04325</name>
</gene>
<dbReference type="PANTHER" id="PTHR30028:SF0">
    <property type="entry name" value="PROTEIN ALUMINUM SENSITIVE 3"/>
    <property type="match status" value="1"/>
</dbReference>
<evidence type="ECO:0000256" key="6">
    <source>
        <dbReference type="SAM" id="Phobius"/>
    </source>
</evidence>
<evidence type="ECO:0000256" key="1">
    <source>
        <dbReference type="ARBA" id="ARBA00004141"/>
    </source>
</evidence>
<comment type="similarity">
    <text evidence="2">Belongs to the UPF0014 family.</text>
</comment>
<evidence type="ECO:0000256" key="4">
    <source>
        <dbReference type="ARBA" id="ARBA00022989"/>
    </source>
</evidence>
<organism evidence="7 8">
    <name type="scientific">Azospirillum argentinense</name>
    <dbReference type="NCBI Taxonomy" id="2970906"/>
    <lineage>
        <taxon>Bacteria</taxon>
        <taxon>Pseudomonadati</taxon>
        <taxon>Pseudomonadota</taxon>
        <taxon>Alphaproteobacteria</taxon>
        <taxon>Rhodospirillales</taxon>
        <taxon>Azospirillaceae</taxon>
        <taxon>Azospirillum</taxon>
    </lineage>
</organism>
<dbReference type="Proteomes" id="UP000027186">
    <property type="component" value="Chromosome"/>
</dbReference>
<proteinExistence type="inferred from homology"/>
<evidence type="ECO:0000313" key="7">
    <source>
        <dbReference type="EMBL" id="AIB11253.1"/>
    </source>
</evidence>
<evidence type="ECO:0000256" key="2">
    <source>
        <dbReference type="ARBA" id="ARBA00005268"/>
    </source>
</evidence>
<evidence type="ECO:0000256" key="3">
    <source>
        <dbReference type="ARBA" id="ARBA00022692"/>
    </source>
</evidence>
<dbReference type="KEGG" id="abq:ABAZ39_04325"/>
<feature type="transmembrane region" description="Helical" evidence="6">
    <location>
        <begin position="63"/>
        <end position="82"/>
    </location>
</feature>
<keyword evidence="3 6" id="KW-0812">Transmembrane</keyword>
<feature type="transmembrane region" description="Helical" evidence="6">
    <location>
        <begin position="186"/>
        <end position="204"/>
    </location>
</feature>
<feature type="transmembrane region" description="Helical" evidence="6">
    <location>
        <begin position="127"/>
        <end position="150"/>
    </location>
</feature>
<feature type="transmembrane region" description="Helical" evidence="6">
    <location>
        <begin position="94"/>
        <end position="115"/>
    </location>
</feature>
<keyword evidence="4 6" id="KW-1133">Transmembrane helix</keyword>
<name>A0A060DJT4_9PROT</name>
<feature type="transmembrane region" description="Helical" evidence="6">
    <location>
        <begin position="12"/>
        <end position="31"/>
    </location>
</feature>
<feature type="transmembrane region" description="Helical" evidence="6">
    <location>
        <begin position="38"/>
        <end position="57"/>
    </location>
</feature>
<dbReference type="GO" id="GO:0005886">
    <property type="term" value="C:plasma membrane"/>
    <property type="evidence" value="ECO:0007669"/>
    <property type="project" value="TreeGrafter"/>
</dbReference>
<evidence type="ECO:0000256" key="5">
    <source>
        <dbReference type="ARBA" id="ARBA00023136"/>
    </source>
</evidence>
<reference evidence="7 8" key="1">
    <citation type="journal article" date="2014" name="Genome Announc.">
        <title>Complete Genome Sequence of the Model Rhizosphere Strain Azospirillum brasilense Az39, Successfully Applied in Agriculture.</title>
        <authorList>
            <person name="Rivera D."/>
            <person name="Revale S."/>
            <person name="Molina R."/>
            <person name="Gualpa J."/>
            <person name="Puente M."/>
            <person name="Maroniche G."/>
            <person name="Paris G."/>
            <person name="Baker D."/>
            <person name="Clavijo B."/>
            <person name="McLay K."/>
            <person name="Spaepen S."/>
            <person name="Perticari A."/>
            <person name="Vazquez M."/>
            <person name="Wisniewski-Dye F."/>
            <person name="Watkins C."/>
            <person name="Martinez-Abarca F."/>
            <person name="Vanderleyden J."/>
            <person name="Cassan F."/>
        </authorList>
    </citation>
    <scope>NUCLEOTIDE SEQUENCE [LARGE SCALE GENOMIC DNA]</scope>
    <source>
        <strain evidence="7 8">Az39</strain>
    </source>
</reference>
<accession>A0A060DJT4</accession>
<dbReference type="Pfam" id="PF03649">
    <property type="entry name" value="UPF0014"/>
    <property type="match status" value="1"/>
</dbReference>
<feature type="transmembrane region" description="Helical" evidence="6">
    <location>
        <begin position="224"/>
        <end position="246"/>
    </location>
</feature>
<dbReference type="AlphaFoldDB" id="A0A060DJT4"/>
<dbReference type="InterPro" id="IPR005226">
    <property type="entry name" value="UPF0014_fam"/>
</dbReference>
<keyword evidence="5 6" id="KW-0472">Membrane</keyword>
<protein>
    <submittedName>
        <fullName evidence="7">ABC transporter permease</fullName>
    </submittedName>
</protein>
<dbReference type="RefSeq" id="WP_038527010.1">
    <property type="nucleotide sequence ID" value="NZ_CP007793.1"/>
</dbReference>
<dbReference type="EMBL" id="CP007793">
    <property type="protein sequence ID" value="AIB11253.1"/>
    <property type="molecule type" value="Genomic_DNA"/>
</dbReference>
<evidence type="ECO:0000313" key="8">
    <source>
        <dbReference type="Proteomes" id="UP000027186"/>
    </source>
</evidence>